<dbReference type="KEGG" id="xak:KIMC2_10450"/>
<dbReference type="InterPro" id="IPR006076">
    <property type="entry name" value="FAD-dep_OxRdtase"/>
</dbReference>
<dbReference type="InterPro" id="IPR052745">
    <property type="entry name" value="G3P_Oxidase/Oxidoreductase"/>
</dbReference>
<dbReference type="Proteomes" id="UP001321804">
    <property type="component" value="Chromosome"/>
</dbReference>
<dbReference type="Pfam" id="PF01266">
    <property type="entry name" value="DAO"/>
    <property type="match status" value="1"/>
</dbReference>
<sequence length="377" mass="43314">MKHYDKIIIGGGLYGLYSAWLTGKQGNQKILLIEKDPEPFMRATYINQARVHMGYHYPRSISTAIKSKKYFDRFVEDFDFAILKTFDQIYATSSHFSWTNKDEFKKFCSDAGIFCEEMPRENYFNPEMCDGAFLTKEYTFDAHIIRDFFLKEIAQFPNVEMLFSAKITAIKQLDSHFEVSLADGKEFDTDFILNSSYAGVNEVHSLLGYQPFQIKYEKCEIILVEVNDLLKDKGLTVMDGPFFSLMPFGKTGLHSLTAVTFTPHETSYDNLPTFPCQARSNGYCSPEDLGNCNDCPVRPLTAYLYMRSIAKKYIKDEYEFKYKKSLFSMKPILKASEIDDSRPTVVKVMNESPMFVSVLSGKINTVYDLDKVLLNGK</sequence>
<dbReference type="Gene3D" id="3.30.9.10">
    <property type="entry name" value="D-Amino Acid Oxidase, subunit A, domain 2"/>
    <property type="match status" value="1"/>
</dbReference>
<dbReference type="EMBL" id="AP026801">
    <property type="protein sequence ID" value="BDR56483.1"/>
    <property type="molecule type" value="Genomic_DNA"/>
</dbReference>
<evidence type="ECO:0000313" key="2">
    <source>
        <dbReference type="EMBL" id="BDR56483.1"/>
    </source>
</evidence>
<dbReference type="AlphaFoldDB" id="A0AAU9DNG9"/>
<feature type="domain" description="FAD dependent oxidoreductase" evidence="1">
    <location>
        <begin position="7"/>
        <end position="224"/>
    </location>
</feature>
<dbReference type="Gene3D" id="3.50.50.60">
    <property type="entry name" value="FAD/NAD(P)-binding domain"/>
    <property type="match status" value="1"/>
</dbReference>
<name>A0AAU9DNG9_9LACO</name>
<dbReference type="SUPFAM" id="SSF51905">
    <property type="entry name" value="FAD/NAD(P)-binding domain"/>
    <property type="match status" value="1"/>
</dbReference>
<evidence type="ECO:0000259" key="1">
    <source>
        <dbReference type="Pfam" id="PF01266"/>
    </source>
</evidence>
<gene>
    <name evidence="2" type="ORF">KIMC2_10450</name>
</gene>
<reference evidence="2 3" key="1">
    <citation type="journal article" date="2023" name="Microbiol. Spectr.">
        <title>Symbiosis of Carpenter Bees with Uncharacterized Lactic Acid Bacteria Showing NAD Auxotrophy.</title>
        <authorList>
            <person name="Kawasaki S."/>
            <person name="Ozawa K."/>
            <person name="Mori T."/>
            <person name="Yamamoto A."/>
            <person name="Ito M."/>
            <person name="Ohkuma M."/>
            <person name="Sakamoto M."/>
            <person name="Matsutani M."/>
        </authorList>
    </citation>
    <scope>NUCLEOTIDE SEQUENCE [LARGE SCALE GENOMIC DNA]</scope>
    <source>
        <strain evidence="2 3">KimC2</strain>
    </source>
</reference>
<dbReference type="InterPro" id="IPR036188">
    <property type="entry name" value="FAD/NAD-bd_sf"/>
</dbReference>
<dbReference type="RefSeq" id="WP_317698431.1">
    <property type="nucleotide sequence ID" value="NZ_AP026801.1"/>
</dbReference>
<protein>
    <recommendedName>
        <fullName evidence="1">FAD dependent oxidoreductase domain-containing protein</fullName>
    </recommendedName>
</protein>
<accession>A0AAU9DNG9</accession>
<dbReference type="PANTHER" id="PTHR42720">
    <property type="entry name" value="GLYCEROL-3-PHOSPHATE DEHYDROGENASE"/>
    <property type="match status" value="1"/>
</dbReference>
<keyword evidence="3" id="KW-1185">Reference proteome</keyword>
<evidence type="ECO:0000313" key="3">
    <source>
        <dbReference type="Proteomes" id="UP001321804"/>
    </source>
</evidence>
<dbReference type="PANTHER" id="PTHR42720:SF1">
    <property type="entry name" value="GLYCEROL 3-PHOSPHATE OXIDASE"/>
    <property type="match status" value="1"/>
</dbReference>
<organism evidence="2 3">
    <name type="scientific">Xylocopilactobacillus apis</name>
    <dbReference type="NCBI Taxonomy" id="2932183"/>
    <lineage>
        <taxon>Bacteria</taxon>
        <taxon>Bacillati</taxon>
        <taxon>Bacillota</taxon>
        <taxon>Bacilli</taxon>
        <taxon>Lactobacillales</taxon>
        <taxon>Lactobacillaceae</taxon>
        <taxon>Xylocopilactobacillus</taxon>
    </lineage>
</organism>
<proteinExistence type="predicted"/>